<dbReference type="SMART" id="SM00066">
    <property type="entry name" value="GAL4"/>
    <property type="match status" value="1"/>
</dbReference>
<feature type="compositionally biased region" description="Polar residues" evidence="2">
    <location>
        <begin position="80"/>
        <end position="92"/>
    </location>
</feature>
<gene>
    <name evidence="4" type="ORF">BP5796_04350</name>
</gene>
<dbReference type="PROSITE" id="PS50048">
    <property type="entry name" value="ZN2_CY6_FUNGAL_2"/>
    <property type="match status" value="1"/>
</dbReference>
<comment type="caution">
    <text evidence="4">The sequence shown here is derived from an EMBL/GenBank/DDBJ whole genome shotgun (WGS) entry which is preliminary data.</text>
</comment>
<dbReference type="OrthoDB" id="4222821at2759"/>
<feature type="region of interest" description="Disordered" evidence="2">
    <location>
        <begin position="60"/>
        <end position="97"/>
    </location>
</feature>
<evidence type="ECO:0000313" key="4">
    <source>
        <dbReference type="EMBL" id="RDW86025.1"/>
    </source>
</evidence>
<evidence type="ECO:0000259" key="3">
    <source>
        <dbReference type="PROSITE" id="PS50048"/>
    </source>
</evidence>
<dbReference type="PROSITE" id="PS00463">
    <property type="entry name" value="ZN2_CY6_FUNGAL_1"/>
    <property type="match status" value="1"/>
</dbReference>
<accession>A0A3D8SI43</accession>
<dbReference type="GO" id="GO:0000981">
    <property type="term" value="F:DNA-binding transcription factor activity, RNA polymerase II-specific"/>
    <property type="evidence" value="ECO:0007669"/>
    <property type="project" value="InterPro"/>
</dbReference>
<reference evidence="4 5" key="1">
    <citation type="journal article" date="2018" name="IMA Fungus">
        <title>IMA Genome-F 9: Draft genome sequence of Annulohypoxylon stygium, Aspergillus mulundensis, Berkeleyomyces basicola (syn. Thielaviopsis basicola), Ceratocystis smalleyi, two Cercospora beticola strains, Coleophoma cylindrospora, Fusarium fracticaudum, Phialophora cf. hyalina, and Morchella septimelata.</title>
        <authorList>
            <person name="Wingfield B.D."/>
            <person name="Bills G.F."/>
            <person name="Dong Y."/>
            <person name="Huang W."/>
            <person name="Nel W.J."/>
            <person name="Swalarsk-Parry B.S."/>
            <person name="Vaghefi N."/>
            <person name="Wilken P.M."/>
            <person name="An Z."/>
            <person name="de Beer Z.W."/>
            <person name="De Vos L."/>
            <person name="Chen L."/>
            <person name="Duong T.A."/>
            <person name="Gao Y."/>
            <person name="Hammerbacher A."/>
            <person name="Kikkert J.R."/>
            <person name="Li Y."/>
            <person name="Li H."/>
            <person name="Li K."/>
            <person name="Li Q."/>
            <person name="Liu X."/>
            <person name="Ma X."/>
            <person name="Naidoo K."/>
            <person name="Pethybridge S.J."/>
            <person name="Sun J."/>
            <person name="Steenkamp E.T."/>
            <person name="van der Nest M.A."/>
            <person name="van Wyk S."/>
            <person name="Wingfield M.J."/>
            <person name="Xiong C."/>
            <person name="Yue Q."/>
            <person name="Zhang X."/>
        </authorList>
    </citation>
    <scope>NUCLEOTIDE SEQUENCE [LARGE SCALE GENOMIC DNA]</scope>
    <source>
        <strain evidence="4 5">BP5796</strain>
    </source>
</reference>
<evidence type="ECO:0000256" key="1">
    <source>
        <dbReference type="ARBA" id="ARBA00023242"/>
    </source>
</evidence>
<dbReference type="Pfam" id="PF00172">
    <property type="entry name" value="Zn_clus"/>
    <property type="match status" value="1"/>
</dbReference>
<dbReference type="Proteomes" id="UP000256328">
    <property type="component" value="Unassembled WGS sequence"/>
</dbReference>
<keyword evidence="1" id="KW-0539">Nucleus</keyword>
<sequence>MLPSTPLDPVLPNSKRSACDRCRSQKLRCPPRENGSQSCMRCTRAGVQCVTVHSKPLGRPAAVLAPQPNPQPVGKAGSKGIQNTSRSAQGPSALTVHPPTLETPLSSSWPWLVQEGNELEFLPTQDGMPTSAPEDILNRISSHAPLSDASIFPDTVRNEERVGLRWEDKDDLFSLHLPSDLGIDGRMDWMEAVEEYQQPNDRFAYQRSIQSLVSDFECDPRLSRLSVRLSRQIQLCLARPQPSYATIMGTSFLEDPRDGKDSDGMLNSNLFGDMLCSTSEFLAIIQSYGVVEPSSVSSEDRPQTTYKPRSPLGVINVLNLLASYLQIIAICDNLFLRLHERLCAASQSPVSGLQTLPGLRLAGFPVQQGNLQTKLLIHAIQHQFETIEKILGLPPEFRVSDRREAYMGLLDDERAQSLLKATMNEKLINGAHGIDTQRPMNRVWGLRALISLRANIEKVRLFLDT</sequence>
<dbReference type="SUPFAM" id="SSF57701">
    <property type="entry name" value="Zn2/Cys6 DNA-binding domain"/>
    <property type="match status" value="1"/>
</dbReference>
<dbReference type="CDD" id="cd00067">
    <property type="entry name" value="GAL4"/>
    <property type="match status" value="1"/>
</dbReference>
<evidence type="ECO:0000256" key="2">
    <source>
        <dbReference type="SAM" id="MobiDB-lite"/>
    </source>
</evidence>
<name>A0A3D8SI43_9HELO</name>
<dbReference type="AlphaFoldDB" id="A0A3D8SI43"/>
<dbReference type="InterPro" id="IPR001138">
    <property type="entry name" value="Zn2Cys6_DnaBD"/>
</dbReference>
<dbReference type="EMBL" id="PDLN01000005">
    <property type="protein sequence ID" value="RDW86025.1"/>
    <property type="molecule type" value="Genomic_DNA"/>
</dbReference>
<organism evidence="4 5">
    <name type="scientific">Coleophoma crateriformis</name>
    <dbReference type="NCBI Taxonomy" id="565419"/>
    <lineage>
        <taxon>Eukaryota</taxon>
        <taxon>Fungi</taxon>
        <taxon>Dikarya</taxon>
        <taxon>Ascomycota</taxon>
        <taxon>Pezizomycotina</taxon>
        <taxon>Leotiomycetes</taxon>
        <taxon>Helotiales</taxon>
        <taxon>Dermateaceae</taxon>
        <taxon>Coleophoma</taxon>
    </lineage>
</organism>
<protein>
    <recommendedName>
        <fullName evidence="3">Zn(2)-C6 fungal-type domain-containing protein</fullName>
    </recommendedName>
</protein>
<proteinExistence type="predicted"/>
<feature type="domain" description="Zn(2)-C6 fungal-type" evidence="3">
    <location>
        <begin position="18"/>
        <end position="51"/>
    </location>
</feature>
<dbReference type="GO" id="GO:0008270">
    <property type="term" value="F:zinc ion binding"/>
    <property type="evidence" value="ECO:0007669"/>
    <property type="project" value="InterPro"/>
</dbReference>
<evidence type="ECO:0000313" key="5">
    <source>
        <dbReference type="Proteomes" id="UP000256328"/>
    </source>
</evidence>
<dbReference type="Gene3D" id="4.10.240.10">
    <property type="entry name" value="Zn(2)-C6 fungal-type DNA-binding domain"/>
    <property type="match status" value="1"/>
</dbReference>
<dbReference type="InterPro" id="IPR036864">
    <property type="entry name" value="Zn2-C6_fun-type_DNA-bd_sf"/>
</dbReference>
<keyword evidence="5" id="KW-1185">Reference proteome</keyword>